<dbReference type="InterPro" id="IPR005474">
    <property type="entry name" value="Transketolase_N"/>
</dbReference>
<proteinExistence type="inferred from homology"/>
<dbReference type="SUPFAM" id="SSF52518">
    <property type="entry name" value="Thiamin diphosphate-binding fold (THDP-binding)"/>
    <property type="match status" value="1"/>
</dbReference>
<evidence type="ECO:0000256" key="1">
    <source>
        <dbReference type="ARBA" id="ARBA00001964"/>
    </source>
</evidence>
<evidence type="ECO:0000256" key="2">
    <source>
        <dbReference type="ARBA" id="ARBA00007131"/>
    </source>
</evidence>
<evidence type="ECO:0000256" key="3">
    <source>
        <dbReference type="ARBA" id="ARBA00023052"/>
    </source>
</evidence>
<dbReference type="PANTHER" id="PTHR47514">
    <property type="entry name" value="TRANSKETOLASE N-TERMINAL SECTION-RELATED"/>
    <property type="match status" value="1"/>
</dbReference>
<dbReference type="InterPro" id="IPR029061">
    <property type="entry name" value="THDP-binding"/>
</dbReference>
<sequence length="288" mass="30628">MTSAITRERQPAPRIRDALELVRIARSLRRDTINLVAPTGQGYVQQGLGAADLFAVLYFAELRLDPSDPHWTDRDRFLLSTAHNTAIFYATLAARGMVDAAAVADYCKDGSVFEVNASERIGTPVEATLGSLGQGLSVGIGMALTARRRGSSARIYVLLGDGELQEGQLWEAALFAGSAGLSNLCLIVDDNRMQVEGHIDKVVSVAPIAEKFSAFGWVAEEIDGHDILALLAALDRARERDKPTCLVAATLAGKGVPSLEGILAHNLKLPPDVAAEALAALGDAEEAK</sequence>
<reference evidence="5 6" key="1">
    <citation type="submission" date="2024-05" db="EMBL/GenBank/DDBJ databases">
        <title>Neorhizobium sp. Rsf11, a plant growth promoting and heavy metal resistant PAH-degrader.</title>
        <authorList>
            <person name="Golubev S.N."/>
            <person name="Muratova A.Y."/>
            <person name="Markelova M.I."/>
        </authorList>
    </citation>
    <scope>NUCLEOTIDE SEQUENCE [LARGE SCALE GENOMIC DNA]</scope>
    <source>
        <strain evidence="5 6">Rsf11</strain>
    </source>
</reference>
<comment type="caution">
    <text evidence="5">The sequence shown here is derived from an EMBL/GenBank/DDBJ whole genome shotgun (WGS) entry which is preliminary data.</text>
</comment>
<accession>A0ABV0LX11</accession>
<dbReference type="PANTHER" id="PTHR47514:SF1">
    <property type="entry name" value="TRANSKETOLASE N-TERMINAL SECTION-RELATED"/>
    <property type="match status" value="1"/>
</dbReference>
<keyword evidence="6" id="KW-1185">Reference proteome</keyword>
<feature type="domain" description="Transketolase N-terminal" evidence="4">
    <location>
        <begin position="25"/>
        <end position="262"/>
    </location>
</feature>
<dbReference type="EMBL" id="JBEAAL010000002">
    <property type="protein sequence ID" value="MEQ1404153.1"/>
    <property type="molecule type" value="Genomic_DNA"/>
</dbReference>
<keyword evidence="3" id="KW-0786">Thiamine pyrophosphate</keyword>
<comment type="similarity">
    <text evidence="2">Belongs to the transketolase family.</text>
</comment>
<organism evidence="5 6">
    <name type="scientific">Neorhizobium phenanthreniclasticum</name>
    <dbReference type="NCBI Taxonomy" id="3157917"/>
    <lineage>
        <taxon>Bacteria</taxon>
        <taxon>Pseudomonadati</taxon>
        <taxon>Pseudomonadota</taxon>
        <taxon>Alphaproteobacteria</taxon>
        <taxon>Hyphomicrobiales</taxon>
        <taxon>Rhizobiaceae</taxon>
        <taxon>Rhizobium/Agrobacterium group</taxon>
        <taxon>Neorhizobium</taxon>
    </lineage>
</organism>
<dbReference type="Gene3D" id="3.40.50.970">
    <property type="match status" value="1"/>
</dbReference>
<evidence type="ECO:0000313" key="5">
    <source>
        <dbReference type="EMBL" id="MEQ1404153.1"/>
    </source>
</evidence>
<comment type="cofactor">
    <cofactor evidence="1">
        <name>thiamine diphosphate</name>
        <dbReference type="ChEBI" id="CHEBI:58937"/>
    </cofactor>
</comment>
<evidence type="ECO:0000313" key="6">
    <source>
        <dbReference type="Proteomes" id="UP001496627"/>
    </source>
</evidence>
<gene>
    <name evidence="5" type="ORF">ABK249_04355</name>
</gene>
<name>A0ABV0LX11_9HYPH</name>
<dbReference type="RefSeq" id="WP_227703593.1">
    <property type="nucleotide sequence ID" value="NZ_JBEAAL010000002.1"/>
</dbReference>
<evidence type="ECO:0000259" key="4">
    <source>
        <dbReference type="Pfam" id="PF00456"/>
    </source>
</evidence>
<protein>
    <submittedName>
        <fullName evidence="5">1-deoxy-D-xylulose-5-phosphate synthase N-terminal domain-containing protein</fullName>
    </submittedName>
</protein>
<dbReference type="Pfam" id="PF00456">
    <property type="entry name" value="Transketolase_N"/>
    <property type="match status" value="1"/>
</dbReference>
<dbReference type="Proteomes" id="UP001496627">
    <property type="component" value="Unassembled WGS sequence"/>
</dbReference>